<evidence type="ECO:0000256" key="6">
    <source>
        <dbReference type="ARBA" id="ARBA00023136"/>
    </source>
</evidence>
<feature type="transmembrane region" description="Helical" evidence="8">
    <location>
        <begin position="591"/>
        <end position="617"/>
    </location>
</feature>
<sequence>MLHRLAASSHAGWDEFFAHCSGCRIDFLATHLYSCNPAALAAYLQQCRQAWVLAPLTASTLVAAVVQVRALEQLDADEWVQRYAWYTLSTYGWLGTSNSLMDMKTGKLTDLGQLYMGRSTSQPESAAGSSGLQREAQGSMLWTGEEAWSTLCGPCIRHVEGGGALAALPTPQRCHCSQDCGLWDEGGPQVLNGVWQFASSQQTQRQYDGGNGGHAGGTPVKKQGRRFSLQPRFQVVLACFLATLTAYVERVGFSIAFTAMAQESGLDEGVKGTVLSAFYWGYAVSQVPGGWAAQRYGGERVLAASFAAWSLASILTPGSAVNTRAVMVARVCVGLSQGFLIPAVHTVLAAWVPPTERARAVSLTTSGMYLGSAAAMLALPSLAARLGPVALLRFVGCLGLAWLALWQLTLRRVRRLAAAAAMPLLDVDLESKGHGREGKGHGKKARSAPTPWRSMLTHPAVWAIVINNFTFHYAFYVVMNWLPTYFDKVLHASLSSMGAVKALPYLTMFAASNAGGWTGDWVINVRRRSVAAGRKLVNTAGFWAAAAALMLMPGAGSVGSGVFFTTLVLGCCGFSRGGFSVNHMDIAPGYAGVVMGISNTAGTLAGVVGVAATGFLLQWGGGAEHLSGWYRAFAAASLQCLAGSAVFLLFARGERLFGSDAADFQ</sequence>
<keyword evidence="6 8" id="KW-0472">Membrane</keyword>
<proteinExistence type="inferred from homology"/>
<feature type="transmembrane region" description="Helical" evidence="8">
    <location>
        <begin position="502"/>
        <end position="524"/>
    </location>
</feature>
<feature type="domain" description="Major facilitator superfamily (MFS) profile" evidence="9">
    <location>
        <begin position="235"/>
        <end position="655"/>
    </location>
</feature>
<evidence type="ECO:0000256" key="2">
    <source>
        <dbReference type="ARBA" id="ARBA00022448"/>
    </source>
</evidence>
<gene>
    <name evidence="10" type="ORF">D9Q98_007042</name>
</gene>
<dbReference type="InterPro" id="IPR050382">
    <property type="entry name" value="MFS_Na/Anion_cotransporter"/>
</dbReference>
<evidence type="ECO:0000256" key="8">
    <source>
        <dbReference type="SAM" id="Phobius"/>
    </source>
</evidence>
<dbReference type="InterPro" id="IPR024655">
    <property type="entry name" value="Asl1_glyco_hydro_catalytic"/>
</dbReference>
<comment type="similarity">
    <text evidence="7">Belongs to the major facilitator superfamily. Sodium/anion cotransporter (TC 2.A.1.14) family.</text>
</comment>
<evidence type="ECO:0000256" key="1">
    <source>
        <dbReference type="ARBA" id="ARBA00004141"/>
    </source>
</evidence>
<dbReference type="Pfam" id="PF11790">
    <property type="entry name" value="Glyco_hydro_cc"/>
    <property type="match status" value="1"/>
</dbReference>
<name>A0A9D4TJB3_CHLVU</name>
<comment type="subcellular location">
    <subcellularLocation>
        <location evidence="1">Membrane</location>
        <topology evidence="1">Multi-pass membrane protein</topology>
    </subcellularLocation>
</comment>
<dbReference type="InterPro" id="IPR020846">
    <property type="entry name" value="MFS_dom"/>
</dbReference>
<keyword evidence="11" id="KW-1185">Reference proteome</keyword>
<feature type="transmembrane region" description="Helical" evidence="8">
    <location>
        <begin position="363"/>
        <end position="384"/>
    </location>
</feature>
<dbReference type="SUPFAM" id="SSF103473">
    <property type="entry name" value="MFS general substrate transporter"/>
    <property type="match status" value="1"/>
</dbReference>
<dbReference type="GO" id="GO:0015293">
    <property type="term" value="F:symporter activity"/>
    <property type="evidence" value="ECO:0007669"/>
    <property type="project" value="UniProtKB-KW"/>
</dbReference>
<comment type="caution">
    <text evidence="10">The sequence shown here is derived from an EMBL/GenBank/DDBJ whole genome shotgun (WGS) entry which is preliminary data.</text>
</comment>
<dbReference type="PANTHER" id="PTHR11662:SF282">
    <property type="entry name" value="ANION TRANSPORTER 5-RELATED"/>
    <property type="match status" value="1"/>
</dbReference>
<protein>
    <recommendedName>
        <fullName evidence="9">Major facilitator superfamily (MFS) profile domain-containing protein</fullName>
    </recommendedName>
</protein>
<dbReference type="Pfam" id="PF07690">
    <property type="entry name" value="MFS_1"/>
    <property type="match status" value="1"/>
</dbReference>
<dbReference type="PANTHER" id="PTHR11662">
    <property type="entry name" value="SOLUTE CARRIER FAMILY 17"/>
    <property type="match status" value="1"/>
</dbReference>
<dbReference type="Gene3D" id="1.20.1250.20">
    <property type="entry name" value="MFS general substrate transporter like domains"/>
    <property type="match status" value="2"/>
</dbReference>
<dbReference type="EMBL" id="SIDB01000010">
    <property type="protein sequence ID" value="KAI3427103.1"/>
    <property type="molecule type" value="Genomic_DNA"/>
</dbReference>
<keyword evidence="2" id="KW-0813">Transport</keyword>
<dbReference type="InterPro" id="IPR011701">
    <property type="entry name" value="MFS"/>
</dbReference>
<keyword evidence="4" id="KW-0769">Symport</keyword>
<dbReference type="Proteomes" id="UP001055712">
    <property type="component" value="Unassembled WGS sequence"/>
</dbReference>
<dbReference type="AlphaFoldDB" id="A0A9D4TJB3"/>
<keyword evidence="3 8" id="KW-0812">Transmembrane</keyword>
<evidence type="ECO:0000256" key="7">
    <source>
        <dbReference type="ARBA" id="ARBA00024362"/>
    </source>
</evidence>
<evidence type="ECO:0000313" key="11">
    <source>
        <dbReference type="Proteomes" id="UP001055712"/>
    </source>
</evidence>
<feature type="transmembrane region" description="Helical" evidence="8">
    <location>
        <begin position="327"/>
        <end position="351"/>
    </location>
</feature>
<reference evidence="10" key="1">
    <citation type="journal article" date="2019" name="Plant J.">
        <title>Chlorella vulgaris genome assembly and annotation reveals the molecular basis for metabolic acclimation to high light conditions.</title>
        <authorList>
            <person name="Cecchin M."/>
            <person name="Marcolungo L."/>
            <person name="Rossato M."/>
            <person name="Girolomoni L."/>
            <person name="Cosentino E."/>
            <person name="Cuine S."/>
            <person name="Li-Beisson Y."/>
            <person name="Delledonne M."/>
            <person name="Ballottari M."/>
        </authorList>
    </citation>
    <scope>NUCLEOTIDE SEQUENCE</scope>
    <source>
        <strain evidence="10">211/11P</strain>
    </source>
</reference>
<evidence type="ECO:0000256" key="5">
    <source>
        <dbReference type="ARBA" id="ARBA00022989"/>
    </source>
</evidence>
<evidence type="ECO:0000256" key="4">
    <source>
        <dbReference type="ARBA" id="ARBA00022847"/>
    </source>
</evidence>
<dbReference type="OrthoDB" id="2985014at2759"/>
<dbReference type="InterPro" id="IPR036259">
    <property type="entry name" value="MFS_trans_sf"/>
</dbReference>
<feature type="transmembrane region" description="Helical" evidence="8">
    <location>
        <begin position="460"/>
        <end position="482"/>
    </location>
</feature>
<evidence type="ECO:0000313" key="10">
    <source>
        <dbReference type="EMBL" id="KAI3427103.1"/>
    </source>
</evidence>
<feature type="transmembrane region" description="Helical" evidence="8">
    <location>
        <begin position="629"/>
        <end position="650"/>
    </location>
</feature>
<reference evidence="10" key="2">
    <citation type="submission" date="2020-11" db="EMBL/GenBank/DDBJ databases">
        <authorList>
            <person name="Cecchin M."/>
            <person name="Marcolungo L."/>
            <person name="Rossato M."/>
            <person name="Girolomoni L."/>
            <person name="Cosentino E."/>
            <person name="Cuine S."/>
            <person name="Li-Beisson Y."/>
            <person name="Delledonne M."/>
            <person name="Ballottari M."/>
        </authorList>
    </citation>
    <scope>NUCLEOTIDE SEQUENCE</scope>
    <source>
        <strain evidence="10">211/11P</strain>
        <tissue evidence="10">Whole cell</tissue>
    </source>
</reference>
<organism evidence="10 11">
    <name type="scientific">Chlorella vulgaris</name>
    <name type="common">Green alga</name>
    <dbReference type="NCBI Taxonomy" id="3077"/>
    <lineage>
        <taxon>Eukaryota</taxon>
        <taxon>Viridiplantae</taxon>
        <taxon>Chlorophyta</taxon>
        <taxon>core chlorophytes</taxon>
        <taxon>Trebouxiophyceae</taxon>
        <taxon>Chlorellales</taxon>
        <taxon>Chlorellaceae</taxon>
        <taxon>Chlorella clade</taxon>
        <taxon>Chlorella</taxon>
    </lineage>
</organism>
<feature type="transmembrane region" description="Helical" evidence="8">
    <location>
        <begin position="390"/>
        <end position="408"/>
    </location>
</feature>
<feature type="transmembrane region" description="Helical" evidence="8">
    <location>
        <begin position="536"/>
        <end position="555"/>
    </location>
</feature>
<dbReference type="GO" id="GO:0016020">
    <property type="term" value="C:membrane"/>
    <property type="evidence" value="ECO:0007669"/>
    <property type="project" value="UniProtKB-SubCell"/>
</dbReference>
<dbReference type="FunFam" id="1.20.1250.20:FF:000003">
    <property type="entry name" value="Solute carrier family 17 member 3"/>
    <property type="match status" value="1"/>
</dbReference>
<keyword evidence="5 8" id="KW-1133">Transmembrane helix</keyword>
<evidence type="ECO:0000256" key="3">
    <source>
        <dbReference type="ARBA" id="ARBA00022692"/>
    </source>
</evidence>
<accession>A0A9D4TJB3</accession>
<dbReference type="PROSITE" id="PS50850">
    <property type="entry name" value="MFS"/>
    <property type="match status" value="1"/>
</dbReference>
<evidence type="ECO:0000259" key="9">
    <source>
        <dbReference type="PROSITE" id="PS50850"/>
    </source>
</evidence>
<feature type="transmembrane region" description="Helical" evidence="8">
    <location>
        <begin position="561"/>
        <end position="579"/>
    </location>
</feature>